<dbReference type="PANTHER" id="PTHR32077">
    <property type="entry name" value="FASCICLIN-LIKE ARABINOGALACTAN PROTEIN"/>
    <property type="match status" value="1"/>
</dbReference>
<dbReference type="SMART" id="SM00554">
    <property type="entry name" value="FAS1"/>
    <property type="match status" value="1"/>
</dbReference>
<dbReference type="AlphaFoldDB" id="A0A8T3BJ21"/>
<evidence type="ECO:0000256" key="8">
    <source>
        <dbReference type="SAM" id="MobiDB-lite"/>
    </source>
</evidence>
<dbReference type="PANTHER" id="PTHR32077:SF86">
    <property type="entry name" value="FAS1 DOMAIN-CONTAINING PROTEIN SELMODRAFT_448915"/>
    <property type="match status" value="1"/>
</dbReference>
<keyword evidence="12" id="KW-1185">Reference proteome</keyword>
<evidence type="ECO:0000256" key="2">
    <source>
        <dbReference type="ARBA" id="ARBA00007843"/>
    </source>
</evidence>
<evidence type="ECO:0000259" key="10">
    <source>
        <dbReference type="PROSITE" id="PS50213"/>
    </source>
</evidence>
<dbReference type="InterPro" id="IPR045003">
    <property type="entry name" value="FLA_A"/>
</dbReference>
<comment type="subcellular location">
    <subcellularLocation>
        <location evidence="1">Cell membrane</location>
        <topology evidence="1">Lipid-anchor</topology>
        <topology evidence="1">GPI-anchor</topology>
    </subcellularLocation>
</comment>
<sequence length="259" mass="27198">MQPLLRPSLLPMVLILLSLVPTSVPLSAPEPQPPTTADLSITDLMSKKGCKTFAELLHSTSEAGDSFASNVGSGITAFCPTDPVLKPFLPRFKNLTADGKISLLLYHAIPIYYSIQMLKSNNGIVNTLATDGTTKNYNFIIQNDGDVVTLQTKVTTAKITDTLFDQDPVAIYSIDEVLEPTELFKPAEVPAPAPAPVEAADSPKAAAKKRTHETPPAASPGEKAEDQKAADNNRATAAAGKSVVGGAAAVAALFALVFG</sequence>
<dbReference type="GO" id="GO:0098552">
    <property type="term" value="C:side of membrane"/>
    <property type="evidence" value="ECO:0007669"/>
    <property type="project" value="UniProtKB-KW"/>
</dbReference>
<name>A0A8T3BJ21_DENNO</name>
<gene>
    <name evidence="11" type="ORF">KFK09_012875</name>
</gene>
<keyword evidence="3" id="KW-1003">Cell membrane</keyword>
<dbReference type="GO" id="GO:0009834">
    <property type="term" value="P:plant-type secondary cell wall biogenesis"/>
    <property type="evidence" value="ECO:0007669"/>
    <property type="project" value="TreeGrafter"/>
</dbReference>
<keyword evidence="4" id="KW-0325">Glycoprotein</keyword>
<dbReference type="PROSITE" id="PS50213">
    <property type="entry name" value="FAS1"/>
    <property type="match status" value="1"/>
</dbReference>
<evidence type="ECO:0000256" key="3">
    <source>
        <dbReference type="ARBA" id="ARBA00022475"/>
    </source>
</evidence>
<keyword evidence="4" id="KW-0449">Lipoprotein</keyword>
<keyword evidence="5 9" id="KW-0732">Signal</keyword>
<reference evidence="11" key="1">
    <citation type="journal article" date="2022" name="Front. Genet.">
        <title>Chromosome-Scale Assembly of the Dendrobium nobile Genome Provides Insights Into the Molecular Mechanism of the Biosynthesis of the Medicinal Active Ingredient of Dendrobium.</title>
        <authorList>
            <person name="Xu Q."/>
            <person name="Niu S.-C."/>
            <person name="Li K.-L."/>
            <person name="Zheng P.-J."/>
            <person name="Zhang X.-J."/>
            <person name="Jia Y."/>
            <person name="Liu Y."/>
            <person name="Niu Y.-X."/>
            <person name="Yu L.-H."/>
            <person name="Chen D.-F."/>
            <person name="Zhang G.-Q."/>
        </authorList>
    </citation>
    <scope>NUCLEOTIDE SEQUENCE</scope>
    <source>
        <tissue evidence="11">Leaf</tissue>
    </source>
</reference>
<feature type="chain" id="PRO_5035855304" description="FAS1 domain-containing protein" evidence="9">
    <location>
        <begin position="26"/>
        <end position="259"/>
    </location>
</feature>
<dbReference type="Gene3D" id="2.30.180.10">
    <property type="entry name" value="FAS1 domain"/>
    <property type="match status" value="1"/>
</dbReference>
<comment type="caution">
    <text evidence="11">The sequence shown here is derived from an EMBL/GenBank/DDBJ whole genome shotgun (WGS) entry which is preliminary data.</text>
</comment>
<evidence type="ECO:0000256" key="7">
    <source>
        <dbReference type="ARBA" id="ARBA00024686"/>
    </source>
</evidence>
<dbReference type="Pfam" id="PF02469">
    <property type="entry name" value="Fasciclin"/>
    <property type="match status" value="1"/>
</dbReference>
<keyword evidence="4" id="KW-0336">GPI-anchor</keyword>
<accession>A0A8T3BJ21</accession>
<dbReference type="FunFam" id="2.30.180.10:FF:000008">
    <property type="entry name" value="Fasciclin-like arabinogalactan protein 10"/>
    <property type="match status" value="1"/>
</dbReference>
<evidence type="ECO:0000313" key="11">
    <source>
        <dbReference type="EMBL" id="KAI0512237.1"/>
    </source>
</evidence>
<evidence type="ECO:0000256" key="4">
    <source>
        <dbReference type="ARBA" id="ARBA00022622"/>
    </source>
</evidence>
<feature type="region of interest" description="Disordered" evidence="8">
    <location>
        <begin position="188"/>
        <end position="238"/>
    </location>
</feature>
<evidence type="ECO:0000313" key="12">
    <source>
        <dbReference type="Proteomes" id="UP000829196"/>
    </source>
</evidence>
<dbReference type="SUPFAM" id="SSF82153">
    <property type="entry name" value="FAS1 domain"/>
    <property type="match status" value="1"/>
</dbReference>
<evidence type="ECO:0000256" key="6">
    <source>
        <dbReference type="ARBA" id="ARBA00023136"/>
    </source>
</evidence>
<protein>
    <recommendedName>
        <fullName evidence="10">FAS1 domain-containing protein</fullName>
    </recommendedName>
</protein>
<feature type="domain" description="FAS1" evidence="10">
    <location>
        <begin position="37"/>
        <end position="178"/>
    </location>
</feature>
<feature type="signal peptide" evidence="9">
    <location>
        <begin position="1"/>
        <end position="25"/>
    </location>
</feature>
<feature type="compositionally biased region" description="Basic and acidic residues" evidence="8">
    <location>
        <begin position="222"/>
        <end position="231"/>
    </location>
</feature>
<proteinExistence type="inferred from homology"/>
<dbReference type="Proteomes" id="UP000829196">
    <property type="component" value="Unassembled WGS sequence"/>
</dbReference>
<comment type="function">
    <text evidence="7">May be a cell surface adhesion protein.</text>
</comment>
<dbReference type="OrthoDB" id="1742889at2759"/>
<dbReference type="EMBL" id="JAGYWB010000009">
    <property type="protein sequence ID" value="KAI0512237.1"/>
    <property type="molecule type" value="Genomic_DNA"/>
</dbReference>
<dbReference type="InterPro" id="IPR000782">
    <property type="entry name" value="FAS1_domain"/>
</dbReference>
<evidence type="ECO:0000256" key="5">
    <source>
        <dbReference type="ARBA" id="ARBA00022729"/>
    </source>
</evidence>
<evidence type="ECO:0000256" key="1">
    <source>
        <dbReference type="ARBA" id="ARBA00004609"/>
    </source>
</evidence>
<dbReference type="InterPro" id="IPR036378">
    <property type="entry name" value="FAS1_dom_sf"/>
</dbReference>
<comment type="similarity">
    <text evidence="2">Belongs to the fasciclin-like AGP family.</text>
</comment>
<dbReference type="SMR" id="A0A8T3BJ21"/>
<dbReference type="GO" id="GO:0005886">
    <property type="term" value="C:plasma membrane"/>
    <property type="evidence" value="ECO:0007669"/>
    <property type="project" value="UniProtKB-SubCell"/>
</dbReference>
<keyword evidence="6" id="KW-0472">Membrane</keyword>
<evidence type="ECO:0000256" key="9">
    <source>
        <dbReference type="SAM" id="SignalP"/>
    </source>
</evidence>
<organism evidence="11 12">
    <name type="scientific">Dendrobium nobile</name>
    <name type="common">Orchid</name>
    <dbReference type="NCBI Taxonomy" id="94219"/>
    <lineage>
        <taxon>Eukaryota</taxon>
        <taxon>Viridiplantae</taxon>
        <taxon>Streptophyta</taxon>
        <taxon>Embryophyta</taxon>
        <taxon>Tracheophyta</taxon>
        <taxon>Spermatophyta</taxon>
        <taxon>Magnoliopsida</taxon>
        <taxon>Liliopsida</taxon>
        <taxon>Asparagales</taxon>
        <taxon>Orchidaceae</taxon>
        <taxon>Epidendroideae</taxon>
        <taxon>Malaxideae</taxon>
        <taxon>Dendrobiinae</taxon>
        <taxon>Dendrobium</taxon>
    </lineage>
</organism>